<dbReference type="EMBL" id="FNGF01000005">
    <property type="protein sequence ID" value="SDL39604.1"/>
    <property type="molecule type" value="Genomic_DNA"/>
</dbReference>
<keyword evidence="2" id="KW-1185">Reference proteome</keyword>
<evidence type="ECO:0000313" key="2">
    <source>
        <dbReference type="Proteomes" id="UP000198662"/>
    </source>
</evidence>
<protein>
    <submittedName>
        <fullName evidence="1">Uncharacterized protein</fullName>
    </submittedName>
</protein>
<proteinExistence type="predicted"/>
<evidence type="ECO:0000313" key="1">
    <source>
        <dbReference type="EMBL" id="SDL39604.1"/>
    </source>
</evidence>
<dbReference type="Proteomes" id="UP000198662">
    <property type="component" value="Unassembled WGS sequence"/>
</dbReference>
<organism evidence="1 2">
    <name type="scientific">Glycomyces sambucus</name>
    <dbReference type="NCBI Taxonomy" id="380244"/>
    <lineage>
        <taxon>Bacteria</taxon>
        <taxon>Bacillati</taxon>
        <taxon>Actinomycetota</taxon>
        <taxon>Actinomycetes</taxon>
        <taxon>Glycomycetales</taxon>
        <taxon>Glycomycetaceae</taxon>
        <taxon>Glycomyces</taxon>
    </lineage>
</organism>
<gene>
    <name evidence="1" type="ORF">SAMN05216298_3799</name>
</gene>
<dbReference type="RefSeq" id="WP_091052580.1">
    <property type="nucleotide sequence ID" value="NZ_FNGF01000005.1"/>
</dbReference>
<name>A0A1G9JR45_9ACTN</name>
<accession>A0A1G9JR45</accession>
<reference evidence="2" key="1">
    <citation type="submission" date="2016-10" db="EMBL/GenBank/DDBJ databases">
        <authorList>
            <person name="Varghese N."/>
            <person name="Submissions S."/>
        </authorList>
    </citation>
    <scope>NUCLEOTIDE SEQUENCE [LARGE SCALE GENOMIC DNA]</scope>
    <source>
        <strain evidence="2">CGMCC 4.3147</strain>
    </source>
</reference>
<sequence length="86" mass="8975">MAAATAPIKVDASTDELVSHAAHFMSRTKKDVVEAAVREYIDTHRDEINAGIKTALGQLNGSDAAAISLVTGLSLDDLNDLGGLPE</sequence>
<dbReference type="AlphaFoldDB" id="A0A1G9JR45"/>
<dbReference type="OrthoDB" id="9803128at2"/>